<dbReference type="Pfam" id="PF01406">
    <property type="entry name" value="tRNA-synt_1e"/>
    <property type="match status" value="1"/>
</dbReference>
<keyword evidence="10 13" id="KW-0648">Protein biosynthesis</keyword>
<dbReference type="PANTHER" id="PTHR10890">
    <property type="entry name" value="CYSTEINYL-TRNA SYNTHETASE"/>
    <property type="match status" value="1"/>
</dbReference>
<evidence type="ECO:0000256" key="3">
    <source>
        <dbReference type="ARBA" id="ARBA00011245"/>
    </source>
</evidence>
<name>A0A1F5ZQ79_9BACT</name>
<keyword evidence="7 13" id="KW-0547">Nucleotide-binding</keyword>
<keyword evidence="8 13" id="KW-0862">Zinc</keyword>
<keyword evidence="14" id="KW-0175">Coiled coil</keyword>
<evidence type="ECO:0000256" key="6">
    <source>
        <dbReference type="ARBA" id="ARBA00022723"/>
    </source>
</evidence>
<dbReference type="AlphaFoldDB" id="A0A1F5ZQ79"/>
<evidence type="ECO:0000256" key="5">
    <source>
        <dbReference type="ARBA" id="ARBA00022598"/>
    </source>
</evidence>
<dbReference type="InterPro" id="IPR032678">
    <property type="entry name" value="tRNA-synt_1_cat_dom"/>
</dbReference>
<dbReference type="InterPro" id="IPR014729">
    <property type="entry name" value="Rossmann-like_a/b/a_fold"/>
</dbReference>
<dbReference type="CDD" id="cd00672">
    <property type="entry name" value="CysRS_core"/>
    <property type="match status" value="1"/>
</dbReference>
<evidence type="ECO:0000256" key="9">
    <source>
        <dbReference type="ARBA" id="ARBA00022840"/>
    </source>
</evidence>
<evidence type="ECO:0000256" key="1">
    <source>
        <dbReference type="ARBA" id="ARBA00004496"/>
    </source>
</evidence>
<evidence type="ECO:0000256" key="8">
    <source>
        <dbReference type="ARBA" id="ARBA00022833"/>
    </source>
</evidence>
<feature type="short sequence motif" description="'KMSKS' region" evidence="13">
    <location>
        <begin position="282"/>
        <end position="286"/>
    </location>
</feature>
<dbReference type="GO" id="GO:0008270">
    <property type="term" value="F:zinc ion binding"/>
    <property type="evidence" value="ECO:0007669"/>
    <property type="project" value="UniProtKB-UniRule"/>
</dbReference>
<evidence type="ECO:0000256" key="4">
    <source>
        <dbReference type="ARBA" id="ARBA00022490"/>
    </source>
</evidence>
<protein>
    <recommendedName>
        <fullName evidence="13">Cysteine--tRNA ligase</fullName>
        <ecNumber evidence="13">6.1.1.16</ecNumber>
    </recommendedName>
    <alternativeName>
        <fullName evidence="13">Cysteinyl-tRNA synthetase</fullName>
        <shortName evidence="13">CysRS</shortName>
    </alternativeName>
</protein>
<feature type="coiled-coil region" evidence="14">
    <location>
        <begin position="430"/>
        <end position="459"/>
    </location>
</feature>
<feature type="short sequence motif" description="'HIGH' region" evidence="13">
    <location>
        <begin position="30"/>
        <end position="40"/>
    </location>
</feature>
<dbReference type="InterPro" id="IPR024909">
    <property type="entry name" value="Cys-tRNA/MSH_ligase"/>
</dbReference>
<evidence type="ECO:0000256" key="7">
    <source>
        <dbReference type="ARBA" id="ARBA00022741"/>
    </source>
</evidence>
<dbReference type="Proteomes" id="UP000177383">
    <property type="component" value="Unassembled WGS sequence"/>
</dbReference>
<dbReference type="InterPro" id="IPR056411">
    <property type="entry name" value="CysS_C"/>
</dbReference>
<dbReference type="GO" id="GO:0006423">
    <property type="term" value="P:cysteinyl-tRNA aminoacylation"/>
    <property type="evidence" value="ECO:0007669"/>
    <property type="project" value="UniProtKB-UniRule"/>
</dbReference>
<dbReference type="NCBIfam" id="TIGR00435">
    <property type="entry name" value="cysS"/>
    <property type="match status" value="1"/>
</dbReference>
<comment type="catalytic activity">
    <reaction evidence="12 13">
        <text>tRNA(Cys) + L-cysteine + ATP = L-cysteinyl-tRNA(Cys) + AMP + diphosphate</text>
        <dbReference type="Rhea" id="RHEA:17773"/>
        <dbReference type="Rhea" id="RHEA-COMP:9661"/>
        <dbReference type="Rhea" id="RHEA-COMP:9679"/>
        <dbReference type="ChEBI" id="CHEBI:30616"/>
        <dbReference type="ChEBI" id="CHEBI:33019"/>
        <dbReference type="ChEBI" id="CHEBI:35235"/>
        <dbReference type="ChEBI" id="CHEBI:78442"/>
        <dbReference type="ChEBI" id="CHEBI:78517"/>
        <dbReference type="ChEBI" id="CHEBI:456215"/>
        <dbReference type="EC" id="6.1.1.16"/>
    </reaction>
</comment>
<comment type="subcellular location">
    <subcellularLocation>
        <location evidence="1 13">Cytoplasm</location>
    </subcellularLocation>
</comment>
<comment type="similarity">
    <text evidence="2 13">Belongs to the class-I aminoacyl-tRNA synthetase family.</text>
</comment>
<evidence type="ECO:0000256" key="11">
    <source>
        <dbReference type="ARBA" id="ARBA00023146"/>
    </source>
</evidence>
<feature type="binding site" evidence="13">
    <location>
        <position position="254"/>
    </location>
    <ligand>
        <name>Zn(2+)</name>
        <dbReference type="ChEBI" id="CHEBI:29105"/>
    </ligand>
</feature>
<dbReference type="EMBL" id="MFJE01000013">
    <property type="protein sequence ID" value="OGG14609.1"/>
    <property type="molecule type" value="Genomic_DNA"/>
</dbReference>
<dbReference type="Gene3D" id="1.20.120.1910">
    <property type="entry name" value="Cysteine-tRNA ligase, C-terminal anti-codon recognition domain"/>
    <property type="match status" value="1"/>
</dbReference>
<dbReference type="InterPro" id="IPR009080">
    <property type="entry name" value="tRNAsynth_Ia_anticodon-bd"/>
</dbReference>
<organism evidence="17 18">
    <name type="scientific">Candidatus Gottesmanbacteria bacterium RIFCSPHIGHO2_01_FULL_39_10</name>
    <dbReference type="NCBI Taxonomy" id="1798375"/>
    <lineage>
        <taxon>Bacteria</taxon>
        <taxon>Candidatus Gottesmaniibacteriota</taxon>
    </lineage>
</organism>
<feature type="binding site" evidence="13">
    <location>
        <position position="250"/>
    </location>
    <ligand>
        <name>Zn(2+)</name>
        <dbReference type="ChEBI" id="CHEBI:29105"/>
    </ligand>
</feature>
<feature type="domain" description="tRNA synthetases class I catalytic" evidence="15">
    <location>
        <begin position="15"/>
        <end position="329"/>
    </location>
</feature>
<evidence type="ECO:0000256" key="10">
    <source>
        <dbReference type="ARBA" id="ARBA00022917"/>
    </source>
</evidence>
<dbReference type="InterPro" id="IPR015803">
    <property type="entry name" value="Cys-tRNA-ligase"/>
</dbReference>
<accession>A0A1F5ZQ79</accession>
<dbReference type="FunFam" id="3.40.50.620:FF:000130">
    <property type="entry name" value="Cysteine--tRNA ligase"/>
    <property type="match status" value="1"/>
</dbReference>
<evidence type="ECO:0000259" key="15">
    <source>
        <dbReference type="Pfam" id="PF01406"/>
    </source>
</evidence>
<dbReference type="SUPFAM" id="SSF47323">
    <property type="entry name" value="Anticodon-binding domain of a subclass of class I aminoacyl-tRNA synthetases"/>
    <property type="match status" value="1"/>
</dbReference>
<sequence length="475" mass="54366">MLKIYNTLSHKIEDFKPIKPSEVGYYSCGPTVYDYAHIGHARTFVFADILQRVLEFDGIRVKRVMNITDVGHLTSDADSGEDKMEKGAARENKTVWEIAEFYTEDFFQMLSKLNIKKPEIITKATDYVSAMIDLVKKLEKNGFTYKLPDGIYFDTSKLSDYGKLTGQSFGELQKTLRAGIRVEMVEGKKNPTDFALWKFTPEGVKRQMEWDSPWGKGFPGWHIECSAMSMEKLGETFDIHSGGVDHIPIHHTNEIAQSEAATGKKFVNYWIHGEHLLVDGKKMSKSLGNFYRVEDIEKKGFSALALRYLFLSASYRIQMNFTWKSLAGAQRAYDSIKYQVSSIKYKKDSQRTVLSSDKLKTIDELRAKFTEAINDDLNMPVAVSVVWETLKSNIPSADKYDLVMLFDEVLGLELGKLKVQSEKLKVPEEILQLAKKREQLRKEKKFKEADEVRKELEQRGYIVEDTSEASIIKAL</sequence>
<dbReference type="GO" id="GO:0004817">
    <property type="term" value="F:cysteine-tRNA ligase activity"/>
    <property type="evidence" value="ECO:0007669"/>
    <property type="project" value="UniProtKB-UniRule"/>
</dbReference>
<comment type="cofactor">
    <cofactor evidence="13">
        <name>Zn(2+)</name>
        <dbReference type="ChEBI" id="CHEBI:29105"/>
    </cofactor>
    <text evidence="13">Binds 1 zinc ion per subunit.</text>
</comment>
<dbReference type="EC" id="6.1.1.16" evidence="13"/>
<evidence type="ECO:0000259" key="16">
    <source>
        <dbReference type="Pfam" id="PF23493"/>
    </source>
</evidence>
<dbReference type="HAMAP" id="MF_00041">
    <property type="entry name" value="Cys_tRNA_synth"/>
    <property type="match status" value="1"/>
</dbReference>
<comment type="subunit">
    <text evidence="3 13">Monomer.</text>
</comment>
<dbReference type="PRINTS" id="PR00983">
    <property type="entry name" value="TRNASYNTHCYS"/>
</dbReference>
<proteinExistence type="inferred from homology"/>
<dbReference type="STRING" id="1798375.A2773_02370"/>
<dbReference type="SUPFAM" id="SSF52374">
    <property type="entry name" value="Nucleotidylyl transferase"/>
    <property type="match status" value="1"/>
</dbReference>
<keyword evidence="9 13" id="KW-0067">ATP-binding</keyword>
<dbReference type="Pfam" id="PF23493">
    <property type="entry name" value="CysS_C"/>
    <property type="match status" value="1"/>
</dbReference>
<dbReference type="GO" id="GO:0005524">
    <property type="term" value="F:ATP binding"/>
    <property type="evidence" value="ECO:0007669"/>
    <property type="project" value="UniProtKB-UniRule"/>
</dbReference>
<gene>
    <name evidence="13" type="primary">cysS</name>
    <name evidence="17" type="ORF">A2773_02370</name>
</gene>
<evidence type="ECO:0000256" key="13">
    <source>
        <dbReference type="HAMAP-Rule" id="MF_00041"/>
    </source>
</evidence>
<evidence type="ECO:0000256" key="14">
    <source>
        <dbReference type="SAM" id="Coils"/>
    </source>
</evidence>
<evidence type="ECO:0000313" key="18">
    <source>
        <dbReference type="Proteomes" id="UP000177383"/>
    </source>
</evidence>
<feature type="binding site" evidence="13">
    <location>
        <position position="28"/>
    </location>
    <ligand>
        <name>Zn(2+)</name>
        <dbReference type="ChEBI" id="CHEBI:29105"/>
    </ligand>
</feature>
<feature type="binding site" evidence="13">
    <location>
        <position position="285"/>
    </location>
    <ligand>
        <name>ATP</name>
        <dbReference type="ChEBI" id="CHEBI:30616"/>
    </ligand>
</feature>
<keyword evidence="11 13" id="KW-0030">Aminoacyl-tRNA synthetase</keyword>
<feature type="domain" description="Cysteinyl-tRNA ligase anticodon binding" evidence="16">
    <location>
        <begin position="426"/>
        <end position="466"/>
    </location>
</feature>
<evidence type="ECO:0000256" key="2">
    <source>
        <dbReference type="ARBA" id="ARBA00005594"/>
    </source>
</evidence>
<comment type="caution">
    <text evidence="17">The sequence shown here is derived from an EMBL/GenBank/DDBJ whole genome shotgun (WGS) entry which is preliminary data.</text>
</comment>
<feature type="binding site" evidence="13">
    <location>
        <position position="225"/>
    </location>
    <ligand>
        <name>Zn(2+)</name>
        <dbReference type="ChEBI" id="CHEBI:29105"/>
    </ligand>
</feature>
<dbReference type="PANTHER" id="PTHR10890:SF3">
    <property type="entry name" value="CYSTEINE--TRNA LIGASE, CYTOPLASMIC"/>
    <property type="match status" value="1"/>
</dbReference>
<keyword evidence="4 13" id="KW-0963">Cytoplasm</keyword>
<keyword evidence="5 13" id="KW-0436">Ligase</keyword>
<evidence type="ECO:0000256" key="12">
    <source>
        <dbReference type="ARBA" id="ARBA00047398"/>
    </source>
</evidence>
<reference evidence="17 18" key="1">
    <citation type="journal article" date="2016" name="Nat. Commun.">
        <title>Thousands of microbial genomes shed light on interconnected biogeochemical processes in an aquifer system.</title>
        <authorList>
            <person name="Anantharaman K."/>
            <person name="Brown C.T."/>
            <person name="Hug L.A."/>
            <person name="Sharon I."/>
            <person name="Castelle C.J."/>
            <person name="Probst A.J."/>
            <person name="Thomas B.C."/>
            <person name="Singh A."/>
            <person name="Wilkins M.J."/>
            <person name="Karaoz U."/>
            <person name="Brodie E.L."/>
            <person name="Williams K.H."/>
            <person name="Hubbard S.S."/>
            <person name="Banfield J.F."/>
        </authorList>
    </citation>
    <scope>NUCLEOTIDE SEQUENCE [LARGE SCALE GENOMIC DNA]</scope>
</reference>
<dbReference type="GO" id="GO:0005829">
    <property type="term" value="C:cytosol"/>
    <property type="evidence" value="ECO:0007669"/>
    <property type="project" value="TreeGrafter"/>
</dbReference>
<dbReference type="Gene3D" id="3.40.50.620">
    <property type="entry name" value="HUPs"/>
    <property type="match status" value="1"/>
</dbReference>
<keyword evidence="6 13" id="KW-0479">Metal-binding</keyword>
<evidence type="ECO:0000313" key="17">
    <source>
        <dbReference type="EMBL" id="OGG14609.1"/>
    </source>
</evidence>